<feature type="chain" id="PRO_5047011869" evidence="1">
    <location>
        <begin position="17"/>
        <end position="53"/>
    </location>
</feature>
<evidence type="ECO:0000313" key="3">
    <source>
        <dbReference type="Proteomes" id="UP001595075"/>
    </source>
</evidence>
<feature type="signal peptide" evidence="1">
    <location>
        <begin position="1"/>
        <end position="16"/>
    </location>
</feature>
<organism evidence="2 3">
    <name type="scientific">Oculimacula yallundae</name>
    <dbReference type="NCBI Taxonomy" id="86028"/>
    <lineage>
        <taxon>Eukaryota</taxon>
        <taxon>Fungi</taxon>
        <taxon>Dikarya</taxon>
        <taxon>Ascomycota</taxon>
        <taxon>Pezizomycotina</taxon>
        <taxon>Leotiomycetes</taxon>
        <taxon>Helotiales</taxon>
        <taxon>Ploettnerulaceae</taxon>
        <taxon>Oculimacula</taxon>
    </lineage>
</organism>
<sequence length="53" mass="5751">MRFYVLIIAMAAFVSAMPTPNADVGCIPKMDDGSDGLDKRCVGFIAAVEKREE</sequence>
<proteinExistence type="predicted"/>
<accession>A0ABR4CGL4</accession>
<dbReference type="Proteomes" id="UP001595075">
    <property type="component" value="Unassembled WGS sequence"/>
</dbReference>
<protein>
    <submittedName>
        <fullName evidence="2">Uncharacterized protein</fullName>
    </submittedName>
</protein>
<keyword evidence="3" id="KW-1185">Reference proteome</keyword>
<comment type="caution">
    <text evidence="2">The sequence shown here is derived from an EMBL/GenBank/DDBJ whole genome shotgun (WGS) entry which is preliminary data.</text>
</comment>
<gene>
    <name evidence="2" type="ORF">VTL71DRAFT_14994</name>
</gene>
<name>A0ABR4CGL4_9HELO</name>
<evidence type="ECO:0000256" key="1">
    <source>
        <dbReference type="SAM" id="SignalP"/>
    </source>
</evidence>
<reference evidence="2 3" key="1">
    <citation type="journal article" date="2024" name="Commun. Biol.">
        <title>Comparative genomic analysis of thermophilic fungi reveals convergent evolutionary adaptations and gene losses.</title>
        <authorList>
            <person name="Steindorff A.S."/>
            <person name="Aguilar-Pontes M.V."/>
            <person name="Robinson A.J."/>
            <person name="Andreopoulos B."/>
            <person name="LaButti K."/>
            <person name="Kuo A."/>
            <person name="Mondo S."/>
            <person name="Riley R."/>
            <person name="Otillar R."/>
            <person name="Haridas S."/>
            <person name="Lipzen A."/>
            <person name="Grimwood J."/>
            <person name="Schmutz J."/>
            <person name="Clum A."/>
            <person name="Reid I.D."/>
            <person name="Moisan M.C."/>
            <person name="Butler G."/>
            <person name="Nguyen T.T.M."/>
            <person name="Dewar K."/>
            <person name="Conant G."/>
            <person name="Drula E."/>
            <person name="Henrissat B."/>
            <person name="Hansel C."/>
            <person name="Singer S."/>
            <person name="Hutchinson M.I."/>
            <person name="de Vries R.P."/>
            <person name="Natvig D.O."/>
            <person name="Powell A.J."/>
            <person name="Tsang A."/>
            <person name="Grigoriev I.V."/>
        </authorList>
    </citation>
    <scope>NUCLEOTIDE SEQUENCE [LARGE SCALE GENOMIC DNA]</scope>
    <source>
        <strain evidence="2 3">CBS 494.80</strain>
    </source>
</reference>
<keyword evidence="1" id="KW-0732">Signal</keyword>
<evidence type="ECO:0000313" key="2">
    <source>
        <dbReference type="EMBL" id="KAL2068657.1"/>
    </source>
</evidence>
<dbReference type="EMBL" id="JAZHXI010000008">
    <property type="protein sequence ID" value="KAL2068657.1"/>
    <property type="molecule type" value="Genomic_DNA"/>
</dbReference>